<comment type="subcellular location">
    <subcellularLocation>
        <location evidence="1">Nucleus</location>
    </subcellularLocation>
</comment>
<dbReference type="eggNOG" id="KOG3623">
    <property type="taxonomic scope" value="Eukaryota"/>
</dbReference>
<evidence type="ECO:0000256" key="6">
    <source>
        <dbReference type="ARBA" id="ARBA00023125"/>
    </source>
</evidence>
<name>H3BHQ8_LATCH</name>
<protein>
    <recommendedName>
        <fullName evidence="11">C2H2-type domain-containing protein</fullName>
    </recommendedName>
</protein>
<dbReference type="SUPFAM" id="SSF57667">
    <property type="entry name" value="beta-beta-alpha zinc fingers"/>
    <property type="match status" value="3"/>
</dbReference>
<feature type="compositionally biased region" description="Polar residues" evidence="10">
    <location>
        <begin position="39"/>
        <end position="50"/>
    </location>
</feature>
<keyword evidence="4 9" id="KW-0863">Zinc-finger</keyword>
<evidence type="ECO:0000313" key="12">
    <source>
        <dbReference type="Ensembl" id="ENSLACP00000021429.1"/>
    </source>
</evidence>
<feature type="domain" description="C2H2-type" evidence="11">
    <location>
        <begin position="152"/>
        <end position="179"/>
    </location>
</feature>
<accession>H3BHQ8</accession>
<reference evidence="13" key="1">
    <citation type="submission" date="2011-08" db="EMBL/GenBank/DDBJ databases">
        <title>The draft genome of Latimeria chalumnae.</title>
        <authorList>
            <person name="Di Palma F."/>
            <person name="Alfoldi J."/>
            <person name="Johnson J."/>
            <person name="Berlin A."/>
            <person name="Gnerre S."/>
            <person name="Jaffe D."/>
            <person name="MacCallum I."/>
            <person name="Young S."/>
            <person name="Walker B.J."/>
            <person name="Lander E."/>
            <person name="Lindblad-Toh K."/>
        </authorList>
    </citation>
    <scope>NUCLEOTIDE SEQUENCE [LARGE SCALE GENOMIC DNA]</scope>
    <source>
        <strain evidence="13">Wild caught</strain>
    </source>
</reference>
<feature type="region of interest" description="Disordered" evidence="10">
    <location>
        <begin position="724"/>
        <end position="743"/>
    </location>
</feature>
<dbReference type="FunFam" id="3.30.160.60:FF:000744">
    <property type="entry name" value="zinc finger E-box-binding homeobox 1"/>
    <property type="match status" value="1"/>
</dbReference>
<dbReference type="InterPro" id="IPR013087">
    <property type="entry name" value="Znf_C2H2_type"/>
</dbReference>
<proteinExistence type="predicted"/>
<evidence type="ECO:0000256" key="9">
    <source>
        <dbReference type="PROSITE-ProRule" id="PRU00042"/>
    </source>
</evidence>
<dbReference type="AlphaFoldDB" id="H3BHQ8"/>
<feature type="domain" description="C2H2-type" evidence="11">
    <location>
        <begin position="75"/>
        <end position="103"/>
    </location>
</feature>
<evidence type="ECO:0000256" key="2">
    <source>
        <dbReference type="ARBA" id="ARBA00022723"/>
    </source>
</evidence>
<keyword evidence="7" id="KW-0371">Homeobox</keyword>
<keyword evidence="6" id="KW-0238">DNA-binding</keyword>
<feature type="compositionally biased region" description="Basic and acidic residues" evidence="10">
    <location>
        <begin position="1"/>
        <end position="14"/>
    </location>
</feature>
<dbReference type="EMBL" id="AFYH01001679">
    <property type="status" value="NOT_ANNOTATED_CDS"/>
    <property type="molecule type" value="Genomic_DNA"/>
</dbReference>
<dbReference type="GO" id="GO:0000122">
    <property type="term" value="P:negative regulation of transcription by RNA polymerase II"/>
    <property type="evidence" value="ECO:0007669"/>
    <property type="project" value="UniProtKB-ARBA"/>
</dbReference>
<gene>
    <name evidence="12" type="primary">LOC102350830</name>
</gene>
<dbReference type="SMART" id="SM00355">
    <property type="entry name" value="ZnF_C2H2"/>
    <property type="match status" value="7"/>
</dbReference>
<dbReference type="GO" id="GO:0000981">
    <property type="term" value="F:DNA-binding transcription factor activity, RNA polymerase II-specific"/>
    <property type="evidence" value="ECO:0007669"/>
    <property type="project" value="TreeGrafter"/>
</dbReference>
<evidence type="ECO:0000256" key="10">
    <source>
        <dbReference type="SAM" id="MobiDB-lite"/>
    </source>
</evidence>
<dbReference type="Gene3D" id="3.30.160.60">
    <property type="entry name" value="Classic Zinc Finger"/>
    <property type="match status" value="5"/>
</dbReference>
<keyword evidence="13" id="KW-1185">Reference proteome</keyword>
<dbReference type="InParanoid" id="H3BHQ8"/>
<dbReference type="PROSITE" id="PS50157">
    <property type="entry name" value="ZINC_FINGER_C2H2_2"/>
    <property type="match status" value="4"/>
</dbReference>
<feature type="domain" description="C2H2-type" evidence="11">
    <location>
        <begin position="782"/>
        <end position="813"/>
    </location>
</feature>
<reference evidence="12" key="3">
    <citation type="submission" date="2025-09" db="UniProtKB">
        <authorList>
            <consortium name="Ensembl"/>
        </authorList>
    </citation>
    <scope>IDENTIFICATION</scope>
</reference>
<dbReference type="PROSITE" id="PS00028">
    <property type="entry name" value="ZINC_FINGER_C2H2_1"/>
    <property type="match status" value="4"/>
</dbReference>
<dbReference type="GO" id="GO:0000978">
    <property type="term" value="F:RNA polymerase II cis-regulatory region sequence-specific DNA binding"/>
    <property type="evidence" value="ECO:0007669"/>
    <property type="project" value="TreeGrafter"/>
</dbReference>
<evidence type="ECO:0000259" key="11">
    <source>
        <dbReference type="PROSITE" id="PS50157"/>
    </source>
</evidence>
<evidence type="ECO:0000256" key="4">
    <source>
        <dbReference type="ARBA" id="ARBA00022771"/>
    </source>
</evidence>
<dbReference type="OMA" id="VTCRWCS"/>
<dbReference type="GO" id="GO:0005634">
    <property type="term" value="C:nucleus"/>
    <property type="evidence" value="ECO:0007669"/>
    <property type="project" value="UniProtKB-SubCell"/>
</dbReference>
<keyword evidence="3" id="KW-0677">Repeat</keyword>
<feature type="domain" description="C2H2-type" evidence="11">
    <location>
        <begin position="754"/>
        <end position="781"/>
    </location>
</feature>
<dbReference type="Proteomes" id="UP000008672">
    <property type="component" value="Unassembled WGS sequence"/>
</dbReference>
<dbReference type="FunFam" id="3.30.160.60:FF:000082">
    <property type="entry name" value="Putative zinc finger E-box-binding homeobox 2"/>
    <property type="match status" value="1"/>
</dbReference>
<dbReference type="InterPro" id="IPR051574">
    <property type="entry name" value="ZnF_E-box_Homeobox"/>
</dbReference>
<sequence length="822" mass="92656">GENHNSEMERPLEEKLEEDAGSLARESEYLEQNEPEISPQESQEMMQQGTPDPEDQKDTEVEATPGTPEALGQLLNCQYCDQGYRCLTSLMEHIKHQHEGEGNFSCYLCGHTVHYYVLLEQHMALHAQHNAGSRQPSSQYPVLDRAGENRKFKCTECGKAFKYKHHLKEHLRIHSGEKPYECPNCKKRFSHSGSYSSHFNSKKCLPAESLSERTRGVTRTSSLPCALSVSRCHSSLSLQSLKDGRLRQYDLQSAKEQPLDYRRKNPSASSLGDTMFMNGNTGSRCLGSSNIALQGHLQNLAMNTVTPLSYLMPGKGSDSLLRFINPALWKRNHCDDTQTVKDFNGKENGHQTYDESRQKRASFGDQVFEIDLEEFSKGNNHCKYCGQTSSDIIALHQHERYLCKLNKDIPVIAEPNLCATGDKQTKEKMFFTASNHNCVVGSTSPTREGTTSSFRTSSGAKLKEHNVTLNSDNETNCFEHTHSRGGPDAQSPTAEDQQMRKCLSVKPSDTSTRASLLSITSPLTDEVLNFDKTQTSVKILQSAVAPVDNGTANERKGAVSPLNFSVCSLKGNPIRLDNSTSEGHQVEPLDLSLPKKVKELRQVPATKNGIRNSSQHLKMEEKLLRLNGYKILEPDPETVLRDYPLYPSSFYSAFTAINSVFPSALINSFHGGLSGFHVNSVLNELNFLPHVTYMYGSDHEPLLMKKYHQRERNIFKGEIASRGSTDYSSQLDDGTETDFGPGRKRLKKTEDGLYACELCDKTFQKSSSLLRHKYEHTGKRPHQCNICKKAFKHKHHLIEHSRRSYSQHMNHRYAYCRKGRED</sequence>
<reference evidence="12" key="2">
    <citation type="submission" date="2025-08" db="UniProtKB">
        <authorList>
            <consortium name="Ensembl"/>
        </authorList>
    </citation>
    <scope>IDENTIFICATION</scope>
</reference>
<feature type="region of interest" description="Disordered" evidence="10">
    <location>
        <begin position="471"/>
        <end position="495"/>
    </location>
</feature>
<dbReference type="PANTHER" id="PTHR24391">
    <property type="entry name" value="HISTONE H4 TRANSCRIPTION FACTOR-RELATED"/>
    <property type="match status" value="1"/>
</dbReference>
<dbReference type="FunFam" id="3.30.160.60:FF:000013">
    <property type="entry name" value="Putative zinc finger E-box-binding homeobox 2"/>
    <property type="match status" value="1"/>
</dbReference>
<keyword evidence="2" id="KW-0479">Metal-binding</keyword>
<keyword evidence="5" id="KW-0862">Zinc</keyword>
<dbReference type="GeneTree" id="ENSGT00950000183208"/>
<evidence type="ECO:0000256" key="3">
    <source>
        <dbReference type="ARBA" id="ARBA00022737"/>
    </source>
</evidence>
<dbReference type="HOGENOM" id="CLU_005890_0_0_1"/>
<feature type="region of interest" description="Disordered" evidence="10">
    <location>
        <begin position="1"/>
        <end position="67"/>
    </location>
</feature>
<dbReference type="PANTHER" id="PTHR24391:SF28">
    <property type="entry name" value="ZINC FINGER E-BOX-BINDING HOMEOBOX 2"/>
    <property type="match status" value="1"/>
</dbReference>
<dbReference type="Ensembl" id="ENSLACT00000021570.1">
    <property type="protein sequence ID" value="ENSLACP00000021429.1"/>
    <property type="gene ID" value="ENSLACG00000018829.1"/>
</dbReference>
<evidence type="ECO:0000313" key="13">
    <source>
        <dbReference type="Proteomes" id="UP000008672"/>
    </source>
</evidence>
<dbReference type="STRING" id="7897.ENSLACP00000021429"/>
<dbReference type="Pfam" id="PF00096">
    <property type="entry name" value="zf-C2H2"/>
    <property type="match status" value="3"/>
</dbReference>
<evidence type="ECO:0000256" key="5">
    <source>
        <dbReference type="ARBA" id="ARBA00022833"/>
    </source>
</evidence>
<evidence type="ECO:0000256" key="1">
    <source>
        <dbReference type="ARBA" id="ARBA00004123"/>
    </source>
</evidence>
<evidence type="ECO:0000256" key="7">
    <source>
        <dbReference type="ARBA" id="ARBA00023155"/>
    </source>
</evidence>
<evidence type="ECO:0000256" key="8">
    <source>
        <dbReference type="ARBA" id="ARBA00023242"/>
    </source>
</evidence>
<keyword evidence="8" id="KW-0539">Nucleus</keyword>
<organism evidence="12 13">
    <name type="scientific">Latimeria chalumnae</name>
    <name type="common">Coelacanth</name>
    <dbReference type="NCBI Taxonomy" id="7897"/>
    <lineage>
        <taxon>Eukaryota</taxon>
        <taxon>Metazoa</taxon>
        <taxon>Chordata</taxon>
        <taxon>Craniata</taxon>
        <taxon>Vertebrata</taxon>
        <taxon>Euteleostomi</taxon>
        <taxon>Coelacanthiformes</taxon>
        <taxon>Coelacanthidae</taxon>
        <taxon>Latimeria</taxon>
    </lineage>
</organism>
<dbReference type="InterPro" id="IPR036236">
    <property type="entry name" value="Znf_C2H2_sf"/>
</dbReference>
<dbReference type="GO" id="GO:0008270">
    <property type="term" value="F:zinc ion binding"/>
    <property type="evidence" value="ECO:0007669"/>
    <property type="project" value="UniProtKB-KW"/>
</dbReference>